<dbReference type="AlphaFoldDB" id="A0A6J6JI51"/>
<feature type="region of interest" description="Disordered" evidence="1">
    <location>
        <begin position="36"/>
        <end position="57"/>
    </location>
</feature>
<sequence>MKIRTGMPHDDEGTGTGVWSGVIPLHLVAGEPIAADEESQNLPIPQSVKEFRANPKG</sequence>
<reference evidence="2" key="1">
    <citation type="submission" date="2020-05" db="EMBL/GenBank/DDBJ databases">
        <authorList>
            <person name="Chiriac C."/>
            <person name="Salcher M."/>
            <person name="Ghai R."/>
            <person name="Kavagutti S V."/>
        </authorList>
    </citation>
    <scope>NUCLEOTIDE SEQUENCE</scope>
</reference>
<proteinExistence type="predicted"/>
<dbReference type="Gene3D" id="2.30.110.10">
    <property type="entry name" value="Electron Transport, Fmn-binding Protein, Chain A"/>
    <property type="match status" value="1"/>
</dbReference>
<evidence type="ECO:0000313" key="2">
    <source>
        <dbReference type="EMBL" id="CAB4636154.1"/>
    </source>
</evidence>
<accession>A0A6J6JI51</accession>
<gene>
    <name evidence="2" type="ORF">UFOPK2132_00522</name>
</gene>
<organism evidence="2">
    <name type="scientific">freshwater metagenome</name>
    <dbReference type="NCBI Taxonomy" id="449393"/>
    <lineage>
        <taxon>unclassified sequences</taxon>
        <taxon>metagenomes</taxon>
        <taxon>ecological metagenomes</taxon>
    </lineage>
</organism>
<dbReference type="InterPro" id="IPR012349">
    <property type="entry name" value="Split_barrel_FMN-bd"/>
</dbReference>
<evidence type="ECO:0000256" key="1">
    <source>
        <dbReference type="SAM" id="MobiDB-lite"/>
    </source>
</evidence>
<name>A0A6J6JI51_9ZZZZ</name>
<dbReference type="EMBL" id="CAEZVU010000081">
    <property type="protein sequence ID" value="CAB4636154.1"/>
    <property type="molecule type" value="Genomic_DNA"/>
</dbReference>
<protein>
    <submittedName>
        <fullName evidence="2">Unannotated protein</fullName>
    </submittedName>
</protein>